<comment type="caution">
    <text evidence="2">The sequence shown here is derived from an EMBL/GenBank/DDBJ whole genome shotgun (WGS) entry which is preliminary data.</text>
</comment>
<evidence type="ECO:0000313" key="3">
    <source>
        <dbReference type="Proteomes" id="UP001061958"/>
    </source>
</evidence>
<dbReference type="Pfam" id="PF00226">
    <property type="entry name" value="DnaJ"/>
    <property type="match status" value="1"/>
</dbReference>
<dbReference type="AlphaFoldDB" id="A0A9C7URW1"/>
<gene>
    <name evidence="2" type="ORF">GpartN1_g4911.t1</name>
</gene>
<sequence length="178" mass="21142">MLYRSQTCVQTIQKKPILIPVWIFHQCSRGWLHSQKRDPFSVLDLESCASFEQVKRRYLFLVKKLHPDVLETTTDEYVEKERSRSFIELQEAYEVLQKLYANGQFRKDKRHYSTLSKEEVYTTYRKPSKAPPSPRCLRTGNNGELPCYSICDGCRSMCHDRNIDWHGNNHLFWNAHPK</sequence>
<dbReference type="InterPro" id="IPR001623">
    <property type="entry name" value="DnaJ_domain"/>
</dbReference>
<dbReference type="InterPro" id="IPR036869">
    <property type="entry name" value="J_dom_sf"/>
</dbReference>
<evidence type="ECO:0000259" key="1">
    <source>
        <dbReference type="PROSITE" id="PS50076"/>
    </source>
</evidence>
<dbReference type="CDD" id="cd06257">
    <property type="entry name" value="DnaJ"/>
    <property type="match status" value="1"/>
</dbReference>
<dbReference type="PRINTS" id="PR00625">
    <property type="entry name" value="JDOMAIN"/>
</dbReference>
<name>A0A9C7URW1_9RHOD</name>
<dbReference type="PROSITE" id="PS50076">
    <property type="entry name" value="DNAJ_2"/>
    <property type="match status" value="1"/>
</dbReference>
<reference evidence="2" key="2">
    <citation type="submission" date="2022-01" db="EMBL/GenBank/DDBJ databases">
        <authorList>
            <person name="Hirooka S."/>
            <person name="Miyagishima S.Y."/>
        </authorList>
    </citation>
    <scope>NUCLEOTIDE SEQUENCE</scope>
    <source>
        <strain evidence="2">NBRC 102759</strain>
    </source>
</reference>
<evidence type="ECO:0000313" key="2">
    <source>
        <dbReference type="EMBL" id="GJQ13120.1"/>
    </source>
</evidence>
<dbReference type="EMBL" id="BQMJ01000040">
    <property type="protein sequence ID" value="GJQ13120.1"/>
    <property type="molecule type" value="Genomic_DNA"/>
</dbReference>
<dbReference type="OrthoDB" id="445556at2759"/>
<dbReference type="Proteomes" id="UP001061958">
    <property type="component" value="Unassembled WGS sequence"/>
</dbReference>
<proteinExistence type="predicted"/>
<feature type="domain" description="J" evidence="1">
    <location>
        <begin position="38"/>
        <end position="116"/>
    </location>
</feature>
<dbReference type="SUPFAM" id="SSF46565">
    <property type="entry name" value="Chaperone J-domain"/>
    <property type="match status" value="1"/>
</dbReference>
<reference evidence="2" key="1">
    <citation type="journal article" date="2022" name="Proc. Natl. Acad. Sci. U.S.A.">
        <title>Life cycle and functional genomics of the unicellular red alga Galdieria for elucidating algal and plant evolution and industrial use.</title>
        <authorList>
            <person name="Hirooka S."/>
            <person name="Itabashi T."/>
            <person name="Ichinose T.M."/>
            <person name="Onuma R."/>
            <person name="Fujiwara T."/>
            <person name="Yamashita S."/>
            <person name="Jong L.W."/>
            <person name="Tomita R."/>
            <person name="Iwane A.H."/>
            <person name="Miyagishima S.Y."/>
        </authorList>
    </citation>
    <scope>NUCLEOTIDE SEQUENCE</scope>
    <source>
        <strain evidence="2">NBRC 102759</strain>
    </source>
</reference>
<accession>A0A9C7URW1</accession>
<organism evidence="2 3">
    <name type="scientific">Galdieria partita</name>
    <dbReference type="NCBI Taxonomy" id="83374"/>
    <lineage>
        <taxon>Eukaryota</taxon>
        <taxon>Rhodophyta</taxon>
        <taxon>Bangiophyceae</taxon>
        <taxon>Galdieriales</taxon>
        <taxon>Galdieriaceae</taxon>
        <taxon>Galdieria</taxon>
    </lineage>
</organism>
<keyword evidence="3" id="KW-1185">Reference proteome</keyword>
<protein>
    <recommendedName>
        <fullName evidence="1">J domain-containing protein</fullName>
    </recommendedName>
</protein>
<dbReference type="SMART" id="SM00271">
    <property type="entry name" value="DnaJ"/>
    <property type="match status" value="1"/>
</dbReference>
<dbReference type="Gene3D" id="1.10.287.110">
    <property type="entry name" value="DnaJ domain"/>
    <property type="match status" value="1"/>
</dbReference>